<gene>
    <name evidence="1" type="ORF">IE4771_CH00425</name>
</gene>
<name>A0A060I2D3_RHIET</name>
<evidence type="ECO:0008006" key="3">
    <source>
        <dbReference type="Google" id="ProtNLM"/>
    </source>
</evidence>
<reference evidence="1 2" key="1">
    <citation type="submission" date="2013-12" db="EMBL/GenBank/DDBJ databases">
        <title>Complete genome sequence of Rhizobium etli bv. mimosae IE4771.</title>
        <authorList>
            <person name="Bustos P."/>
            <person name="Santamaria R.I."/>
            <person name="Lozano L."/>
            <person name="Ormeno-Orrillo E."/>
            <person name="Rogel M.A."/>
            <person name="Romero D."/>
            <person name="Cevallos M.A."/>
            <person name="Martinez-Romero E."/>
            <person name="Gonzalez V."/>
        </authorList>
    </citation>
    <scope>NUCLEOTIDE SEQUENCE [LARGE SCALE GENOMIC DNA]</scope>
    <source>
        <strain evidence="1 2">IE4771</strain>
    </source>
</reference>
<protein>
    <recommendedName>
        <fullName evidence="3">HPt domain-containing protein</fullName>
    </recommendedName>
</protein>
<dbReference type="KEGG" id="rei:IE4771_CH00425"/>
<accession>A0A060I2D3</accession>
<dbReference type="OrthoDB" id="8369296at2"/>
<evidence type="ECO:0000313" key="2">
    <source>
        <dbReference type="Proteomes" id="UP000027180"/>
    </source>
</evidence>
<dbReference type="RefSeq" id="WP_038686496.1">
    <property type="nucleotide sequence ID" value="NZ_CP006986.1"/>
</dbReference>
<evidence type="ECO:0000313" key="1">
    <source>
        <dbReference type="EMBL" id="AIC25591.1"/>
    </source>
</evidence>
<dbReference type="EMBL" id="CP006986">
    <property type="protein sequence ID" value="AIC25591.1"/>
    <property type="molecule type" value="Genomic_DNA"/>
</dbReference>
<dbReference type="HOGENOM" id="CLU_2424804_0_0_5"/>
<dbReference type="Proteomes" id="UP000027180">
    <property type="component" value="Chromosome"/>
</dbReference>
<proteinExistence type="predicted"/>
<organism evidence="1 2">
    <name type="scientific">Rhizobium etli bv. mimosae str. IE4771</name>
    <dbReference type="NCBI Taxonomy" id="1432050"/>
    <lineage>
        <taxon>Bacteria</taxon>
        <taxon>Pseudomonadati</taxon>
        <taxon>Pseudomonadota</taxon>
        <taxon>Alphaproteobacteria</taxon>
        <taxon>Hyphomicrobiales</taxon>
        <taxon>Rhizobiaceae</taxon>
        <taxon>Rhizobium/Agrobacterium group</taxon>
        <taxon>Rhizobium</taxon>
    </lineage>
</organism>
<dbReference type="AlphaFoldDB" id="A0A060I2D3"/>
<sequence>MFMEKLVRETERLSLICSMLDTMRRADRDRNARGWTSPIGLLKITRSCAMISELATAIAKAGYRECDRQTLEEILSETRQVLYALRAQAAD</sequence>